<dbReference type="AlphaFoldDB" id="A0A3L8GIW3"/>
<accession>A0A3L8GIW3</accession>
<evidence type="ECO:0000313" key="7">
    <source>
        <dbReference type="EMBL" id="RLU57816.1"/>
    </source>
</evidence>
<dbReference type="InterPro" id="IPR036412">
    <property type="entry name" value="HAD-like_sf"/>
</dbReference>
<keyword evidence="5" id="KW-0119">Carbohydrate metabolism</keyword>
<protein>
    <submittedName>
        <fullName evidence="7">HAD family hydrolase</fullName>
    </submittedName>
    <submittedName>
        <fullName evidence="6">Haloacid dehalogenase</fullName>
    </submittedName>
</protein>
<organism evidence="7 9">
    <name type="scientific">Streptococcus iniae</name>
    <name type="common">Streptococcus shiloi</name>
    <dbReference type="NCBI Taxonomy" id="1346"/>
    <lineage>
        <taxon>Bacteria</taxon>
        <taxon>Bacillati</taxon>
        <taxon>Bacillota</taxon>
        <taxon>Bacilli</taxon>
        <taxon>Lactobacillales</taxon>
        <taxon>Streptococcaceae</taxon>
        <taxon>Streptococcus</taxon>
    </lineage>
</organism>
<gene>
    <name evidence="7" type="ORF">DIY07_03525</name>
    <name evidence="6" type="ORF">DQ08_03060</name>
</gene>
<dbReference type="Proteomes" id="UP000025245">
    <property type="component" value="Chromosome"/>
</dbReference>
<dbReference type="OrthoDB" id="9797743at2"/>
<evidence type="ECO:0000313" key="8">
    <source>
        <dbReference type="Proteomes" id="UP000025245"/>
    </source>
</evidence>
<dbReference type="NCBIfam" id="TIGR01509">
    <property type="entry name" value="HAD-SF-IA-v3"/>
    <property type="match status" value="1"/>
</dbReference>
<evidence type="ECO:0000313" key="6">
    <source>
        <dbReference type="EMBL" id="AHY15459.1"/>
    </source>
</evidence>
<reference evidence="6 8" key="1">
    <citation type="journal article" date="2014" name="Genome Announc.">
        <title>Complete Genome Sequence of a Virulent Strain, Streptococcus iniae ISET0901, Isolated from Diseased Tilapia.</title>
        <authorList>
            <person name="Pridgeon J.W."/>
            <person name="Zhang D."/>
            <person name="Zhang L."/>
        </authorList>
    </citation>
    <scope>NUCLEOTIDE SEQUENCE [LARGE SCALE GENOMIC DNA]</scope>
    <source>
        <strain evidence="6 8">ISET0901</strain>
    </source>
</reference>
<evidence type="ECO:0000256" key="5">
    <source>
        <dbReference type="ARBA" id="ARBA00023277"/>
    </source>
</evidence>
<dbReference type="STRING" id="1346.BMF34_03175"/>
<dbReference type="PRINTS" id="PR00413">
    <property type="entry name" value="HADHALOGNASE"/>
</dbReference>
<keyword evidence="7" id="KW-0378">Hydrolase</keyword>
<dbReference type="SFLD" id="SFLDS00003">
    <property type="entry name" value="Haloacid_Dehalogenase"/>
    <property type="match status" value="1"/>
</dbReference>
<dbReference type="Proteomes" id="UP000269148">
    <property type="component" value="Unassembled WGS sequence"/>
</dbReference>
<dbReference type="Pfam" id="PF13419">
    <property type="entry name" value="HAD_2"/>
    <property type="match status" value="1"/>
</dbReference>
<sequence length="214" mass="24199">MRKVIIFDMDGVIVDSEYTFLSSKTQMLLDRGIDTDETYQYQFMGTTFPFMWQVMKKEFQLEDSVDDLISEMNDRREQMIARDGIQPIKGVVAFIKKLQEKQYRLALASSSPKSDILRNLAELGILDAFEVKVSGEEVKQSKPEPDIFLRAAALMDVKAEDCIVFEDTKNGSRAAKSAQMTCIGFANPDYPLQDLSACDAIITGFSEAFNLIEQ</sequence>
<proteinExistence type="inferred from homology"/>
<keyword evidence="4" id="KW-0460">Magnesium</keyword>
<evidence type="ECO:0000313" key="9">
    <source>
        <dbReference type="Proteomes" id="UP000269148"/>
    </source>
</evidence>
<dbReference type="KEGG" id="sio:DW64_03050"/>
<evidence type="ECO:0000256" key="2">
    <source>
        <dbReference type="ARBA" id="ARBA00006171"/>
    </source>
</evidence>
<dbReference type="InterPro" id="IPR051600">
    <property type="entry name" value="Beta-PGM-like"/>
</dbReference>
<dbReference type="SFLD" id="SFLDG01129">
    <property type="entry name" value="C1.5:_HAD__Beta-PGM__Phosphata"/>
    <property type="match status" value="1"/>
</dbReference>
<dbReference type="RefSeq" id="WP_003100094.1">
    <property type="nucleotide sequence ID" value="NZ_CP010783.1"/>
</dbReference>
<dbReference type="GO" id="GO:0046872">
    <property type="term" value="F:metal ion binding"/>
    <property type="evidence" value="ECO:0007669"/>
    <property type="project" value="UniProtKB-KW"/>
</dbReference>
<comment type="cofactor">
    <cofactor evidence="1">
        <name>Mg(2+)</name>
        <dbReference type="ChEBI" id="CHEBI:18420"/>
    </cofactor>
</comment>
<dbReference type="GeneID" id="35765228"/>
<dbReference type="SFLD" id="SFLDG01135">
    <property type="entry name" value="C1.5.6:_HAD__Beta-PGM__Phospha"/>
    <property type="match status" value="1"/>
</dbReference>
<dbReference type="GO" id="GO:0016787">
    <property type="term" value="F:hydrolase activity"/>
    <property type="evidence" value="ECO:0007669"/>
    <property type="project" value="UniProtKB-KW"/>
</dbReference>
<name>A0A3L8GIW3_STRIN</name>
<evidence type="ECO:0000256" key="3">
    <source>
        <dbReference type="ARBA" id="ARBA00022723"/>
    </source>
</evidence>
<dbReference type="KEGG" id="siq:DQ08_03060"/>
<keyword evidence="3" id="KW-0479">Metal-binding</keyword>
<dbReference type="EMBL" id="QLQD01000034">
    <property type="protein sequence ID" value="RLU57816.1"/>
    <property type="molecule type" value="Genomic_DNA"/>
</dbReference>
<dbReference type="InterPro" id="IPR041492">
    <property type="entry name" value="HAD_2"/>
</dbReference>
<dbReference type="EMBL" id="CP007586">
    <property type="protein sequence ID" value="AHY15459.1"/>
    <property type="molecule type" value="Genomic_DNA"/>
</dbReference>
<comment type="similarity">
    <text evidence="2">Belongs to the HAD-like hydrolase superfamily. CbbY/CbbZ/Gph/YieH family.</text>
</comment>
<dbReference type="PANTHER" id="PTHR46193">
    <property type="entry name" value="6-PHOSPHOGLUCONATE PHOSPHATASE"/>
    <property type="match status" value="1"/>
</dbReference>
<dbReference type="SUPFAM" id="SSF56784">
    <property type="entry name" value="HAD-like"/>
    <property type="match status" value="1"/>
</dbReference>
<dbReference type="Gene3D" id="3.40.50.1000">
    <property type="entry name" value="HAD superfamily/HAD-like"/>
    <property type="match status" value="1"/>
</dbReference>
<dbReference type="CDD" id="cd16423">
    <property type="entry name" value="HAD_BPGM-like"/>
    <property type="match status" value="1"/>
</dbReference>
<dbReference type="InterPro" id="IPR023198">
    <property type="entry name" value="PGP-like_dom2"/>
</dbReference>
<dbReference type="InterPro" id="IPR023214">
    <property type="entry name" value="HAD_sf"/>
</dbReference>
<dbReference type="Gene3D" id="1.10.150.240">
    <property type="entry name" value="Putative phosphatase, domain 2"/>
    <property type="match status" value="1"/>
</dbReference>
<dbReference type="InterPro" id="IPR006439">
    <property type="entry name" value="HAD-SF_hydro_IA"/>
</dbReference>
<evidence type="ECO:0000256" key="1">
    <source>
        <dbReference type="ARBA" id="ARBA00001946"/>
    </source>
</evidence>
<keyword evidence="8" id="KW-1185">Reference proteome</keyword>
<evidence type="ECO:0000256" key="4">
    <source>
        <dbReference type="ARBA" id="ARBA00022842"/>
    </source>
</evidence>
<reference evidence="7 9" key="2">
    <citation type="submission" date="2018-06" db="EMBL/GenBank/DDBJ databases">
        <title>Mutators as drivers of adaptation in pathogenic bacteria and a risk factor for host jumps and vaccine escape.</title>
        <authorList>
            <person name="Barnes A.C."/>
            <person name="Silayeva O."/>
        </authorList>
    </citation>
    <scope>NUCLEOTIDE SEQUENCE [LARGE SCALE GENOMIC DNA]</scope>
    <source>
        <strain evidence="7 9">QMA0445</strain>
    </source>
</reference>
<dbReference type="PANTHER" id="PTHR46193:SF18">
    <property type="entry name" value="HEXITOL PHOSPHATASE B"/>
    <property type="match status" value="1"/>
</dbReference>
<dbReference type="SMR" id="A0A3L8GIW3"/>
<dbReference type="KEGG" id="siz:SI82_03280"/>